<organism evidence="1 2">
    <name type="scientific">Aspergillus pseudodeflectus</name>
    <dbReference type="NCBI Taxonomy" id="176178"/>
    <lineage>
        <taxon>Eukaryota</taxon>
        <taxon>Fungi</taxon>
        <taxon>Dikarya</taxon>
        <taxon>Ascomycota</taxon>
        <taxon>Pezizomycotina</taxon>
        <taxon>Eurotiomycetes</taxon>
        <taxon>Eurotiomycetidae</taxon>
        <taxon>Eurotiales</taxon>
        <taxon>Aspergillaceae</taxon>
        <taxon>Aspergillus</taxon>
        <taxon>Aspergillus subgen. Nidulantes</taxon>
    </lineage>
</organism>
<dbReference type="Proteomes" id="UP001610444">
    <property type="component" value="Unassembled WGS sequence"/>
</dbReference>
<dbReference type="EMBL" id="JBFXLR010000014">
    <property type="protein sequence ID" value="KAL2853214.1"/>
    <property type="molecule type" value="Genomic_DNA"/>
</dbReference>
<evidence type="ECO:0000313" key="1">
    <source>
        <dbReference type="EMBL" id="KAL2853214.1"/>
    </source>
</evidence>
<sequence length="156" mass="17791">MPFYMFPSGAGRHTHVSFSLWAPRPGNLHVLLMYKIFSCLSPGAGRQPTKTPHATKPTPGWRPAPIMSFPTYKTLFMLPFGVRTPNASMFPYATSCQRASRPHHVYNELYKLTFMFWGGTPYPQNTMCHKPQGIIWRPAPPHVHTMPHRLTIKDIS</sequence>
<keyword evidence="2" id="KW-1185">Reference proteome</keyword>
<reference evidence="1 2" key="1">
    <citation type="submission" date="2024-07" db="EMBL/GenBank/DDBJ databases">
        <title>Section-level genome sequencing and comparative genomics of Aspergillus sections Usti and Cavernicolus.</title>
        <authorList>
            <consortium name="Lawrence Berkeley National Laboratory"/>
            <person name="Nybo J.L."/>
            <person name="Vesth T.C."/>
            <person name="Theobald S."/>
            <person name="Frisvad J.C."/>
            <person name="Larsen T.O."/>
            <person name="Kjaerboelling I."/>
            <person name="Rothschild-Mancinelli K."/>
            <person name="Lyhne E.K."/>
            <person name="Kogle M.E."/>
            <person name="Barry K."/>
            <person name="Clum A."/>
            <person name="Na H."/>
            <person name="Ledsgaard L."/>
            <person name="Lin J."/>
            <person name="Lipzen A."/>
            <person name="Kuo A."/>
            <person name="Riley R."/>
            <person name="Mondo S."/>
            <person name="LaButti K."/>
            <person name="Haridas S."/>
            <person name="Pangalinan J."/>
            <person name="Salamov A.A."/>
            <person name="Simmons B.A."/>
            <person name="Magnuson J.K."/>
            <person name="Chen J."/>
            <person name="Drula E."/>
            <person name="Henrissat B."/>
            <person name="Wiebenga A."/>
            <person name="Lubbers R.J."/>
            <person name="Gomes A.C."/>
            <person name="Macurrencykelacurrency M.R."/>
            <person name="Stajich J."/>
            <person name="Grigoriev I.V."/>
            <person name="Mortensen U.H."/>
            <person name="De vries R.P."/>
            <person name="Baker S.E."/>
            <person name="Andersen M.R."/>
        </authorList>
    </citation>
    <scope>NUCLEOTIDE SEQUENCE [LARGE SCALE GENOMIC DNA]</scope>
    <source>
        <strain evidence="1 2">CBS 756.74</strain>
    </source>
</reference>
<dbReference type="RefSeq" id="XP_070900855.1">
    <property type="nucleotide sequence ID" value="XM_071039720.1"/>
</dbReference>
<gene>
    <name evidence="1" type="ORF">BJX68DRAFT_234202</name>
</gene>
<proteinExistence type="predicted"/>
<accession>A0ABR4KN07</accession>
<dbReference type="GeneID" id="98154884"/>
<name>A0ABR4KN07_9EURO</name>
<evidence type="ECO:0000313" key="2">
    <source>
        <dbReference type="Proteomes" id="UP001610444"/>
    </source>
</evidence>
<comment type="caution">
    <text evidence="1">The sequence shown here is derived from an EMBL/GenBank/DDBJ whole genome shotgun (WGS) entry which is preliminary data.</text>
</comment>
<protein>
    <submittedName>
        <fullName evidence="1">Uncharacterized protein</fullName>
    </submittedName>
</protein>